<sequence>MRPRLRSFELAWTDAAFDAIFPEPSALTVPSAPRLPHGIVKLHPARFFDDLLVDVPLEQSLGLRLAVWMVAFAPIFTFRRLGTIASLPTSERVRLLERLVASPFYVIRQLVISLKSIGTLLYARSPSVRARMVSPHRGPGKLVELRMIRARKSPRMFGGTPHEHAAE</sequence>
<accession>A0A0K1QBK6</accession>
<dbReference type="KEGG" id="llu:AKJ09_09715"/>
<dbReference type="RefSeq" id="WP_146653879.1">
    <property type="nucleotide sequence ID" value="NZ_CP012333.1"/>
</dbReference>
<evidence type="ECO:0000313" key="1">
    <source>
        <dbReference type="EMBL" id="AKV03052.1"/>
    </source>
</evidence>
<dbReference type="STRING" id="1391654.AKJ09_09715"/>
<keyword evidence="2" id="KW-1185">Reference proteome</keyword>
<dbReference type="AlphaFoldDB" id="A0A0K1QBK6"/>
<evidence type="ECO:0000313" key="2">
    <source>
        <dbReference type="Proteomes" id="UP000064967"/>
    </source>
</evidence>
<reference evidence="1 2" key="1">
    <citation type="submission" date="2015-08" db="EMBL/GenBank/DDBJ databases">
        <authorList>
            <person name="Babu N.S."/>
            <person name="Beckwith C.J."/>
            <person name="Beseler K.G."/>
            <person name="Brison A."/>
            <person name="Carone J.V."/>
            <person name="Caskin T.P."/>
            <person name="Diamond M."/>
            <person name="Durham M.E."/>
            <person name="Foxe J.M."/>
            <person name="Go M."/>
            <person name="Henderson B.A."/>
            <person name="Jones I.B."/>
            <person name="McGettigan J.A."/>
            <person name="Micheletti S.J."/>
            <person name="Nasrallah M.E."/>
            <person name="Ortiz D."/>
            <person name="Piller C.R."/>
            <person name="Privatt S.R."/>
            <person name="Schneider S.L."/>
            <person name="Sharp S."/>
            <person name="Smith T.C."/>
            <person name="Stanton J.D."/>
            <person name="Ullery H.E."/>
            <person name="Wilson R.J."/>
            <person name="Serrano M.G."/>
            <person name="Buck G."/>
            <person name="Lee V."/>
            <person name="Wang Y."/>
            <person name="Carvalho R."/>
            <person name="Voegtly L."/>
            <person name="Shi R."/>
            <person name="Duckworth R."/>
            <person name="Johnson A."/>
            <person name="Loviza R."/>
            <person name="Walstead R."/>
            <person name="Shah Z."/>
            <person name="Kiflezghi M."/>
            <person name="Wade K."/>
            <person name="Ball S.L."/>
            <person name="Bradley K.W."/>
            <person name="Asai D.J."/>
            <person name="Bowman C.A."/>
            <person name="Russell D.A."/>
            <person name="Pope W.H."/>
            <person name="Jacobs-Sera D."/>
            <person name="Hendrix R.W."/>
            <person name="Hatfull G.F."/>
        </authorList>
    </citation>
    <scope>NUCLEOTIDE SEQUENCE [LARGE SCALE GENOMIC DNA]</scope>
    <source>
        <strain evidence="1 2">DSM 27648</strain>
    </source>
</reference>
<dbReference type="Proteomes" id="UP000064967">
    <property type="component" value="Chromosome"/>
</dbReference>
<organism evidence="1 2">
    <name type="scientific">Labilithrix luteola</name>
    <dbReference type="NCBI Taxonomy" id="1391654"/>
    <lineage>
        <taxon>Bacteria</taxon>
        <taxon>Pseudomonadati</taxon>
        <taxon>Myxococcota</taxon>
        <taxon>Polyangia</taxon>
        <taxon>Polyangiales</taxon>
        <taxon>Labilitrichaceae</taxon>
        <taxon>Labilithrix</taxon>
    </lineage>
</organism>
<name>A0A0K1QBK6_9BACT</name>
<protein>
    <submittedName>
        <fullName evidence="1">Uncharacterized protein</fullName>
    </submittedName>
</protein>
<dbReference type="EMBL" id="CP012333">
    <property type="protein sequence ID" value="AKV03052.1"/>
    <property type="molecule type" value="Genomic_DNA"/>
</dbReference>
<proteinExistence type="predicted"/>
<gene>
    <name evidence="1" type="ORF">AKJ09_09715</name>
</gene>